<dbReference type="RefSeq" id="WP_386722724.1">
    <property type="nucleotide sequence ID" value="NZ_JBHRSZ010000007.1"/>
</dbReference>
<feature type="signal peptide" evidence="1">
    <location>
        <begin position="1"/>
        <end position="23"/>
    </location>
</feature>
<organism evidence="3 4">
    <name type="scientific">Litoribrevibacter euphylliae</name>
    <dbReference type="NCBI Taxonomy" id="1834034"/>
    <lineage>
        <taxon>Bacteria</taxon>
        <taxon>Pseudomonadati</taxon>
        <taxon>Pseudomonadota</taxon>
        <taxon>Gammaproteobacteria</taxon>
        <taxon>Oceanospirillales</taxon>
        <taxon>Oceanospirillaceae</taxon>
        <taxon>Litoribrevibacter</taxon>
    </lineage>
</organism>
<accession>A0ABV7HK16</accession>
<feature type="chain" id="PRO_5045534062" evidence="1">
    <location>
        <begin position="24"/>
        <end position="187"/>
    </location>
</feature>
<protein>
    <submittedName>
        <fullName evidence="3">DUF4136 domain-containing protein</fullName>
    </submittedName>
</protein>
<dbReference type="Gene3D" id="3.30.160.670">
    <property type="match status" value="1"/>
</dbReference>
<keyword evidence="1" id="KW-0732">Signal</keyword>
<dbReference type="PROSITE" id="PS51257">
    <property type="entry name" value="PROKAR_LIPOPROTEIN"/>
    <property type="match status" value="1"/>
</dbReference>
<dbReference type="Proteomes" id="UP001595476">
    <property type="component" value="Unassembled WGS sequence"/>
</dbReference>
<evidence type="ECO:0000313" key="3">
    <source>
        <dbReference type="EMBL" id="MFC3152800.1"/>
    </source>
</evidence>
<dbReference type="Pfam" id="PF13590">
    <property type="entry name" value="DUF4136"/>
    <property type="match status" value="1"/>
</dbReference>
<comment type="caution">
    <text evidence="3">The sequence shown here is derived from an EMBL/GenBank/DDBJ whole genome shotgun (WGS) entry which is preliminary data.</text>
</comment>
<evidence type="ECO:0000313" key="4">
    <source>
        <dbReference type="Proteomes" id="UP001595476"/>
    </source>
</evidence>
<reference evidence="4" key="1">
    <citation type="journal article" date="2019" name="Int. J. Syst. Evol. Microbiol.">
        <title>The Global Catalogue of Microorganisms (GCM) 10K type strain sequencing project: providing services to taxonomists for standard genome sequencing and annotation.</title>
        <authorList>
            <consortium name="The Broad Institute Genomics Platform"/>
            <consortium name="The Broad Institute Genome Sequencing Center for Infectious Disease"/>
            <person name="Wu L."/>
            <person name="Ma J."/>
        </authorList>
    </citation>
    <scope>NUCLEOTIDE SEQUENCE [LARGE SCALE GENOMIC DNA]</scope>
    <source>
        <strain evidence="4">KCTC 52438</strain>
    </source>
</reference>
<dbReference type="InterPro" id="IPR025411">
    <property type="entry name" value="DUF4136"/>
</dbReference>
<keyword evidence="4" id="KW-1185">Reference proteome</keyword>
<evidence type="ECO:0000259" key="2">
    <source>
        <dbReference type="Pfam" id="PF13590"/>
    </source>
</evidence>
<name>A0ABV7HK16_9GAMM</name>
<dbReference type="EMBL" id="JBHRSZ010000007">
    <property type="protein sequence ID" value="MFC3152800.1"/>
    <property type="molecule type" value="Genomic_DNA"/>
</dbReference>
<evidence type="ECO:0000256" key="1">
    <source>
        <dbReference type="SAM" id="SignalP"/>
    </source>
</evidence>
<proteinExistence type="predicted"/>
<gene>
    <name evidence="3" type="ORF">ACFOEK_17310</name>
</gene>
<feature type="domain" description="DUF4136" evidence="2">
    <location>
        <begin position="24"/>
        <end position="177"/>
    </location>
</feature>
<sequence length="187" mass="21631">MRAIKLCFTLCLALILSACSTFNVSTDYNPKLTTDHWKNYRWQLADISPKDPYDSDLTRQRIVNAMNKELQAKGFNLTENKTADFHISYFFLVEPKIDVHRFYNHRCPWVGCSHARYETYVDEYQYGSIIVDIHDGTTNELQWRGIVGSRVSEGATPQEREETIGLAITELMKAFPPKESLKEEKAL</sequence>